<dbReference type="InterPro" id="IPR013783">
    <property type="entry name" value="Ig-like_fold"/>
</dbReference>
<accession>A0A2M7Z723</accession>
<dbReference type="PANTHER" id="PTHR37833">
    <property type="entry name" value="LIPOPROTEIN-RELATED"/>
    <property type="match status" value="1"/>
</dbReference>
<dbReference type="CDD" id="cd00158">
    <property type="entry name" value="RHOD"/>
    <property type="match status" value="1"/>
</dbReference>
<dbReference type="Pfam" id="PF00581">
    <property type="entry name" value="Rhodanese"/>
    <property type="match status" value="1"/>
</dbReference>
<dbReference type="SUPFAM" id="SSF52821">
    <property type="entry name" value="Rhodanese/Cell cycle control phosphatase"/>
    <property type="match status" value="1"/>
</dbReference>
<dbReference type="InterPro" id="IPR036873">
    <property type="entry name" value="Rhodanese-like_dom_sf"/>
</dbReference>
<sequence>MKKIFILAIVSFLIIFGLGTVLRLKYKNSNESLGDNQENSLFVFDEQEFDFEVIDQSGGKVSHDFKFVYKGEDPITIVGVPTSCACTSAVVNKTTFNSGDSGIITVKFNPNLHLEPEGKFFKTASIITEPKLNEIPEVKIWVEINLDLGSDAYELQSNHNEENEEGSEVSYKLITPEKLQEMMKNKDFTLIDVHIPTQEHIVGTDGAIPYNDIADSKKLPKDKNAKIVLYCRSGGMSRVAVDTLIEEGYTNVYDLSGGKYAYDKFLESSLK</sequence>
<comment type="caution">
    <text evidence="2">The sequence shown here is derived from an EMBL/GenBank/DDBJ whole genome shotgun (WGS) entry which is preliminary data.</text>
</comment>
<dbReference type="Gene3D" id="2.60.40.10">
    <property type="entry name" value="Immunoglobulins"/>
    <property type="match status" value="1"/>
</dbReference>
<evidence type="ECO:0000313" key="2">
    <source>
        <dbReference type="EMBL" id="PJA89885.1"/>
    </source>
</evidence>
<dbReference type="PROSITE" id="PS50206">
    <property type="entry name" value="RHODANESE_3"/>
    <property type="match status" value="1"/>
</dbReference>
<evidence type="ECO:0000259" key="1">
    <source>
        <dbReference type="PROSITE" id="PS50206"/>
    </source>
</evidence>
<dbReference type="InterPro" id="IPR001763">
    <property type="entry name" value="Rhodanese-like_dom"/>
</dbReference>
<name>A0A2M7Z723_9BACT</name>
<gene>
    <name evidence="2" type="ORF">CO137_01835</name>
</gene>
<protein>
    <recommendedName>
        <fullName evidence="1">Rhodanese domain-containing protein</fullName>
    </recommendedName>
</protein>
<dbReference type="SMART" id="SM00450">
    <property type="entry name" value="RHOD"/>
    <property type="match status" value="1"/>
</dbReference>
<dbReference type="AlphaFoldDB" id="A0A2M7Z723"/>
<reference evidence="3" key="1">
    <citation type="submission" date="2017-09" db="EMBL/GenBank/DDBJ databases">
        <title>Depth-based differentiation of microbial function through sediment-hosted aquifers and enrichment of novel symbionts in the deep terrestrial subsurface.</title>
        <authorList>
            <person name="Probst A.J."/>
            <person name="Ladd B."/>
            <person name="Jarett J.K."/>
            <person name="Geller-Mcgrath D.E."/>
            <person name="Sieber C.M.K."/>
            <person name="Emerson J.B."/>
            <person name="Anantharaman K."/>
            <person name="Thomas B.C."/>
            <person name="Malmstrom R."/>
            <person name="Stieglmeier M."/>
            <person name="Klingl A."/>
            <person name="Woyke T."/>
            <person name="Ryan C.M."/>
            <person name="Banfield J.F."/>
        </authorList>
    </citation>
    <scope>NUCLEOTIDE SEQUENCE [LARGE SCALE GENOMIC DNA]</scope>
</reference>
<organism evidence="2 3">
    <name type="scientific">Candidatus Magasanikbacteria bacterium CG_4_9_14_3_um_filter_32_9</name>
    <dbReference type="NCBI Taxonomy" id="1974644"/>
    <lineage>
        <taxon>Bacteria</taxon>
        <taxon>Candidatus Magasanikiibacteriota</taxon>
    </lineage>
</organism>
<dbReference type="EMBL" id="PFVJ01000040">
    <property type="protein sequence ID" value="PJA89885.1"/>
    <property type="molecule type" value="Genomic_DNA"/>
</dbReference>
<dbReference type="Gene3D" id="3.40.250.10">
    <property type="entry name" value="Rhodanese-like domain"/>
    <property type="match status" value="1"/>
</dbReference>
<dbReference type="PANTHER" id="PTHR37833:SF1">
    <property type="entry name" value="SIGNAL PEPTIDE PROTEIN"/>
    <property type="match status" value="1"/>
</dbReference>
<feature type="domain" description="Rhodanese" evidence="1">
    <location>
        <begin position="208"/>
        <end position="264"/>
    </location>
</feature>
<dbReference type="Proteomes" id="UP000230843">
    <property type="component" value="Unassembled WGS sequence"/>
</dbReference>
<dbReference type="Pfam" id="PF07610">
    <property type="entry name" value="DUF1573"/>
    <property type="match status" value="1"/>
</dbReference>
<evidence type="ECO:0000313" key="3">
    <source>
        <dbReference type="Proteomes" id="UP000230843"/>
    </source>
</evidence>
<dbReference type="InterPro" id="IPR011467">
    <property type="entry name" value="DUF1573"/>
</dbReference>
<proteinExistence type="predicted"/>